<organism evidence="1 2">
    <name type="scientific">Parasponia andersonii</name>
    <name type="common">Sponia andersonii</name>
    <dbReference type="NCBI Taxonomy" id="3476"/>
    <lineage>
        <taxon>Eukaryota</taxon>
        <taxon>Viridiplantae</taxon>
        <taxon>Streptophyta</taxon>
        <taxon>Embryophyta</taxon>
        <taxon>Tracheophyta</taxon>
        <taxon>Spermatophyta</taxon>
        <taxon>Magnoliopsida</taxon>
        <taxon>eudicotyledons</taxon>
        <taxon>Gunneridae</taxon>
        <taxon>Pentapetalae</taxon>
        <taxon>rosids</taxon>
        <taxon>fabids</taxon>
        <taxon>Rosales</taxon>
        <taxon>Cannabaceae</taxon>
        <taxon>Parasponia</taxon>
    </lineage>
</organism>
<keyword evidence="2" id="KW-1185">Reference proteome</keyword>
<reference evidence="2" key="1">
    <citation type="submission" date="2016-06" db="EMBL/GenBank/DDBJ databases">
        <title>Parallel loss of symbiosis genes in relatives of nitrogen-fixing non-legume Parasponia.</title>
        <authorList>
            <person name="Van Velzen R."/>
            <person name="Holmer R."/>
            <person name="Bu F."/>
            <person name="Rutten L."/>
            <person name="Van Zeijl A."/>
            <person name="Liu W."/>
            <person name="Santuari L."/>
            <person name="Cao Q."/>
            <person name="Sharma T."/>
            <person name="Shen D."/>
            <person name="Roswanjaya Y."/>
            <person name="Wardhani T."/>
            <person name="Kalhor M.S."/>
            <person name="Jansen J."/>
            <person name="Van den Hoogen J."/>
            <person name="Gungor B."/>
            <person name="Hartog M."/>
            <person name="Hontelez J."/>
            <person name="Verver J."/>
            <person name="Yang W.-C."/>
            <person name="Schijlen E."/>
            <person name="Repin R."/>
            <person name="Schilthuizen M."/>
            <person name="Schranz E."/>
            <person name="Heidstra R."/>
            <person name="Miyata K."/>
            <person name="Fedorova E."/>
            <person name="Kohlen W."/>
            <person name="Bisseling T."/>
            <person name="Smit S."/>
            <person name="Geurts R."/>
        </authorList>
    </citation>
    <scope>NUCLEOTIDE SEQUENCE [LARGE SCALE GENOMIC DNA]</scope>
    <source>
        <strain evidence="2">cv. WU1-14</strain>
    </source>
</reference>
<dbReference type="AlphaFoldDB" id="A0A2P5BXS7"/>
<gene>
    <name evidence="1" type="ORF">PanWU01x14_201390</name>
</gene>
<evidence type="ECO:0000313" key="2">
    <source>
        <dbReference type="Proteomes" id="UP000237105"/>
    </source>
</evidence>
<name>A0A2P5BXS7_PARAD</name>
<evidence type="ECO:0000313" key="1">
    <source>
        <dbReference type="EMBL" id="PON53581.1"/>
    </source>
</evidence>
<protein>
    <submittedName>
        <fullName evidence="1">Uncharacterized protein</fullName>
    </submittedName>
</protein>
<accession>A0A2P5BXS7</accession>
<dbReference type="Proteomes" id="UP000237105">
    <property type="component" value="Unassembled WGS sequence"/>
</dbReference>
<dbReference type="EMBL" id="JXTB01000205">
    <property type="protein sequence ID" value="PON53581.1"/>
    <property type="molecule type" value="Genomic_DNA"/>
</dbReference>
<dbReference type="OrthoDB" id="10278412at2759"/>
<sequence>MPSLSIFMAAKLKIQNGAVQKRKKVTIWTYMLPNPSLSMFHPKTQKPQKRERPVIETSLLESNNPPFHSGACSTILCSTLDANENVLPDEIRLEFLDRAMPLVSF</sequence>
<proteinExistence type="predicted"/>
<comment type="caution">
    <text evidence="1">The sequence shown here is derived from an EMBL/GenBank/DDBJ whole genome shotgun (WGS) entry which is preliminary data.</text>
</comment>